<evidence type="ECO:0000313" key="2">
    <source>
        <dbReference type="Proteomes" id="UP001334084"/>
    </source>
</evidence>
<dbReference type="Proteomes" id="UP001334084">
    <property type="component" value="Chromosome 7"/>
</dbReference>
<dbReference type="EMBL" id="CP142732">
    <property type="protein sequence ID" value="WUR04132.1"/>
    <property type="molecule type" value="Genomic_DNA"/>
</dbReference>
<accession>A0AAX4JDV3</accession>
<evidence type="ECO:0000313" key="1">
    <source>
        <dbReference type="EMBL" id="WUR04132.1"/>
    </source>
</evidence>
<sequence length="244" mass="29827">MKYSDENLLKLLHYENIKNFSLLQKISSNLGMQYFEDAEIYTLGSKQFVLDINKKIKIYFVDEKLGEDFKYVEYYLSFFYEKNNYFEFFYLLKYFLNFLEKNSNFKRDIKTNNGFCACIKSTSHCNILNIPIKKGKYLFNIFTHRYEFQEYKEIFVNIPERIHSRLDLKINLGECYQAEFYTIKILQYFQKNFKQEIIYEIKYKNKVIRVDGNGKIYIEDKYYKEMSFLFKRGLYLSECVNLIF</sequence>
<name>A0AAX4JDV3_9MICR</name>
<gene>
    <name evidence="1" type="ORF">VNE69_07198</name>
</gene>
<dbReference type="AlphaFoldDB" id="A0AAX4JDV3"/>
<proteinExistence type="predicted"/>
<dbReference type="RefSeq" id="XP_065330277.1">
    <property type="nucleotide sequence ID" value="XM_065474205.1"/>
</dbReference>
<dbReference type="KEGG" id="vnx:VNE69_07198"/>
<reference evidence="1" key="1">
    <citation type="journal article" date="2024" name="BMC Genomics">
        <title>Functional annotation of a divergent genome using sequence and structure-based similarity.</title>
        <authorList>
            <person name="Svedberg D."/>
            <person name="Winiger R.R."/>
            <person name="Berg A."/>
            <person name="Sharma H."/>
            <person name="Tellgren-Roth C."/>
            <person name="Debrunner-Vossbrinck B.A."/>
            <person name="Vossbrinck C.R."/>
            <person name="Barandun J."/>
        </authorList>
    </citation>
    <scope>NUCLEOTIDE SEQUENCE</scope>
    <source>
        <strain evidence="1">Illinois isolate</strain>
    </source>
</reference>
<protein>
    <submittedName>
        <fullName evidence="1">Uncharacterized protein</fullName>
    </submittedName>
</protein>
<keyword evidence="2" id="KW-1185">Reference proteome</keyword>
<dbReference type="GeneID" id="90541954"/>
<organism evidence="1 2">
    <name type="scientific">Vairimorpha necatrix</name>
    <dbReference type="NCBI Taxonomy" id="6039"/>
    <lineage>
        <taxon>Eukaryota</taxon>
        <taxon>Fungi</taxon>
        <taxon>Fungi incertae sedis</taxon>
        <taxon>Microsporidia</taxon>
        <taxon>Nosematidae</taxon>
        <taxon>Vairimorpha</taxon>
    </lineage>
</organism>